<protein>
    <submittedName>
        <fullName evidence="1">Uncharacterized protein</fullName>
    </submittedName>
</protein>
<dbReference type="EMBL" id="JBHTLT010000042">
    <property type="protein sequence ID" value="MFD1205211.1"/>
    <property type="molecule type" value="Genomic_DNA"/>
</dbReference>
<organism evidence="1 2">
    <name type="scientific">Sporosarcina contaminans</name>
    <dbReference type="NCBI Taxonomy" id="633403"/>
    <lineage>
        <taxon>Bacteria</taxon>
        <taxon>Bacillati</taxon>
        <taxon>Bacillota</taxon>
        <taxon>Bacilli</taxon>
        <taxon>Bacillales</taxon>
        <taxon>Caryophanaceae</taxon>
        <taxon>Sporosarcina</taxon>
    </lineage>
</organism>
<proteinExistence type="predicted"/>
<reference evidence="2" key="1">
    <citation type="journal article" date="2019" name="Int. J. Syst. Evol. Microbiol.">
        <title>The Global Catalogue of Microorganisms (GCM) 10K type strain sequencing project: providing services to taxonomists for standard genome sequencing and annotation.</title>
        <authorList>
            <consortium name="The Broad Institute Genomics Platform"/>
            <consortium name="The Broad Institute Genome Sequencing Center for Infectious Disease"/>
            <person name="Wu L."/>
            <person name="Ma J."/>
        </authorList>
    </citation>
    <scope>NUCLEOTIDE SEQUENCE [LARGE SCALE GENOMIC DNA]</scope>
    <source>
        <strain evidence="2">CCUG 53915</strain>
    </source>
</reference>
<accession>A0ABW3TWJ7</accession>
<gene>
    <name evidence="1" type="ORF">ACFQ38_08850</name>
</gene>
<comment type="caution">
    <text evidence="1">The sequence shown here is derived from an EMBL/GenBank/DDBJ whole genome shotgun (WGS) entry which is preliminary data.</text>
</comment>
<keyword evidence="2" id="KW-1185">Reference proteome</keyword>
<dbReference type="Gene3D" id="3.40.630.30">
    <property type="match status" value="1"/>
</dbReference>
<dbReference type="Proteomes" id="UP001597231">
    <property type="component" value="Unassembled WGS sequence"/>
</dbReference>
<dbReference type="SUPFAM" id="SSF55729">
    <property type="entry name" value="Acyl-CoA N-acyltransferases (Nat)"/>
    <property type="match status" value="1"/>
</dbReference>
<evidence type="ECO:0000313" key="1">
    <source>
        <dbReference type="EMBL" id="MFD1205211.1"/>
    </source>
</evidence>
<dbReference type="InterPro" id="IPR016181">
    <property type="entry name" value="Acyl_CoA_acyltransferase"/>
</dbReference>
<name>A0ABW3TWJ7_9BACL</name>
<evidence type="ECO:0000313" key="2">
    <source>
        <dbReference type="Proteomes" id="UP001597231"/>
    </source>
</evidence>
<sequence>MLLFKEMGCKVYDMGGLTDDENIRRFKLGFGGDIVPVYSGYEAQSLYGSILLKARNVKVKLTKGIL</sequence>